<dbReference type="EC" id="1.2.1.79" evidence="6"/>
<name>A0A7W9JBA5_9ACTN</name>
<evidence type="ECO:0000256" key="4">
    <source>
        <dbReference type="RuleBase" id="RU003345"/>
    </source>
</evidence>
<dbReference type="Pfam" id="PF00171">
    <property type="entry name" value="Aldedh"/>
    <property type="match status" value="1"/>
</dbReference>
<dbReference type="Gene3D" id="3.40.309.10">
    <property type="entry name" value="Aldehyde Dehydrogenase, Chain A, domain 2"/>
    <property type="match status" value="1"/>
</dbReference>
<dbReference type="EMBL" id="JACHMY010000001">
    <property type="protein sequence ID" value="MBB5838632.1"/>
    <property type="molecule type" value="Genomic_DNA"/>
</dbReference>
<proteinExistence type="inferred from homology"/>
<dbReference type="PANTHER" id="PTHR43353">
    <property type="entry name" value="SUCCINATE-SEMIALDEHYDE DEHYDROGENASE, MITOCHONDRIAL"/>
    <property type="match status" value="1"/>
</dbReference>
<feature type="active site" evidence="3">
    <location>
        <position position="258"/>
    </location>
</feature>
<accession>A0A7W9JBA5</accession>
<dbReference type="CDD" id="cd07103">
    <property type="entry name" value="ALDH_F5_SSADH_GabD"/>
    <property type="match status" value="1"/>
</dbReference>
<dbReference type="InterPro" id="IPR016162">
    <property type="entry name" value="Ald_DH_N"/>
</dbReference>
<evidence type="ECO:0000259" key="5">
    <source>
        <dbReference type="Pfam" id="PF00171"/>
    </source>
</evidence>
<dbReference type="GO" id="GO:0004777">
    <property type="term" value="F:succinate-semialdehyde dehydrogenase (NAD+) activity"/>
    <property type="evidence" value="ECO:0007669"/>
    <property type="project" value="TreeGrafter"/>
</dbReference>
<dbReference type="InterPro" id="IPR016163">
    <property type="entry name" value="Ald_DH_C"/>
</dbReference>
<dbReference type="FunFam" id="3.40.309.10:FF:000004">
    <property type="entry name" value="Succinate-semialdehyde dehydrogenase I"/>
    <property type="match status" value="1"/>
</dbReference>
<feature type="domain" description="Aldehyde dehydrogenase" evidence="5">
    <location>
        <begin position="26"/>
        <end position="481"/>
    </location>
</feature>
<dbReference type="FunFam" id="3.40.605.10:FF:000026">
    <property type="entry name" value="Aldehyde dehydrogenase, putative"/>
    <property type="match status" value="1"/>
</dbReference>
<comment type="caution">
    <text evidence="6">The sequence shown here is derived from an EMBL/GenBank/DDBJ whole genome shotgun (WGS) entry which is preliminary data.</text>
</comment>
<evidence type="ECO:0000256" key="1">
    <source>
        <dbReference type="ARBA" id="ARBA00009986"/>
    </source>
</evidence>
<evidence type="ECO:0000313" key="6">
    <source>
        <dbReference type="EMBL" id="MBB5838632.1"/>
    </source>
</evidence>
<dbReference type="GO" id="GO:0036243">
    <property type="term" value="F:succinate-semialdehyde dehydrogenase (NADP+) activity"/>
    <property type="evidence" value="ECO:0007669"/>
    <property type="project" value="UniProtKB-EC"/>
</dbReference>
<evidence type="ECO:0000256" key="2">
    <source>
        <dbReference type="ARBA" id="ARBA00023002"/>
    </source>
</evidence>
<dbReference type="Proteomes" id="UP000549971">
    <property type="component" value="Unassembled WGS sequence"/>
</dbReference>
<dbReference type="GO" id="GO:0102810">
    <property type="term" value="F:glutarate-semialdehyde dehydrogenase (NADP+) activity"/>
    <property type="evidence" value="ECO:0007669"/>
    <property type="project" value="UniProtKB-EC"/>
</dbReference>
<dbReference type="GO" id="GO:0009450">
    <property type="term" value="P:gamma-aminobutyric acid catabolic process"/>
    <property type="evidence" value="ECO:0007669"/>
    <property type="project" value="TreeGrafter"/>
</dbReference>
<dbReference type="InterPro" id="IPR015590">
    <property type="entry name" value="Aldehyde_DH_dom"/>
</dbReference>
<dbReference type="PROSITE" id="PS00687">
    <property type="entry name" value="ALDEHYDE_DEHYDR_GLU"/>
    <property type="match status" value="1"/>
</dbReference>
<reference evidence="6 7" key="1">
    <citation type="submission" date="2020-08" db="EMBL/GenBank/DDBJ databases">
        <title>Sequencing the genomes of 1000 actinobacteria strains.</title>
        <authorList>
            <person name="Klenk H.-P."/>
        </authorList>
    </citation>
    <scope>NUCLEOTIDE SEQUENCE [LARGE SCALE GENOMIC DNA]</scope>
    <source>
        <strain evidence="6 7">DSM 28967</strain>
    </source>
</reference>
<comment type="similarity">
    <text evidence="1 4">Belongs to the aldehyde dehydrogenase family.</text>
</comment>
<gene>
    <name evidence="6" type="ORF">HDA39_005366</name>
</gene>
<dbReference type="SUPFAM" id="SSF53720">
    <property type="entry name" value="ALDH-like"/>
    <property type="match status" value="1"/>
</dbReference>
<dbReference type="EC" id="1.2.1.20" evidence="6"/>
<keyword evidence="2 4" id="KW-0560">Oxidoreductase</keyword>
<keyword evidence="7" id="KW-1185">Reference proteome</keyword>
<dbReference type="RefSeq" id="WP_184799619.1">
    <property type="nucleotide sequence ID" value="NZ_JACHMY010000001.1"/>
</dbReference>
<protein>
    <submittedName>
        <fullName evidence="6">Succinate-semialdehyde dehydrogenase/glutarate-semialdehyde dehydrogenase</fullName>
        <ecNumber evidence="6">1.2.1.16</ecNumber>
        <ecNumber evidence="6">1.2.1.20</ecNumber>
        <ecNumber evidence="6">1.2.1.79</ecNumber>
    </submittedName>
</protein>
<evidence type="ECO:0000256" key="3">
    <source>
        <dbReference type="PROSITE-ProRule" id="PRU10007"/>
    </source>
</evidence>
<dbReference type="InterPro" id="IPR050740">
    <property type="entry name" value="Aldehyde_DH_Superfamily"/>
</dbReference>
<dbReference type="InterPro" id="IPR029510">
    <property type="entry name" value="Ald_DH_CS_GLU"/>
</dbReference>
<dbReference type="Gene3D" id="3.40.605.10">
    <property type="entry name" value="Aldehyde Dehydrogenase, Chain A, domain 1"/>
    <property type="match status" value="1"/>
</dbReference>
<organism evidence="6 7">
    <name type="scientific">Kribbella italica</name>
    <dbReference type="NCBI Taxonomy" id="1540520"/>
    <lineage>
        <taxon>Bacteria</taxon>
        <taxon>Bacillati</taxon>
        <taxon>Actinomycetota</taxon>
        <taxon>Actinomycetes</taxon>
        <taxon>Propionibacteriales</taxon>
        <taxon>Kribbellaceae</taxon>
        <taxon>Kribbella</taxon>
    </lineage>
</organism>
<dbReference type="EC" id="1.2.1.16" evidence="6"/>
<dbReference type="FunFam" id="3.40.605.10:FF:000005">
    <property type="entry name" value="Succinate-semialdehyde dehydrogenase I"/>
    <property type="match status" value="1"/>
</dbReference>
<sequence length="486" mass="51560">MSREQDVVQACPTELFVGGTRQAAEGGRTLAVEDPSTGTTLVEVADASPADGLAALDAAVAAQAEWAATAPRERGEILRRTYELMTERADELALLMTLEMGKPVAESKGEIAYAAEFFRWFAEEAVRIDGGYQVAPNGQGRFLVMRQPVGPCLLITPWNFPAAMGARKIGPAVAAGCTMVIKPAAQTPLSMLKLAELMTEAGLPAGVLNVITTSDSGGVMEPLIRDPRARKLSFTGSTPVGRKLIEQSAEQVLKTSMELGGNAPFLVFEDADLDKAVDGAMLAKMRNGGEACTAANRIYVHSSVLDAFAAKLTEKMAALKVGRGTEDGVQVGPLIDGKQRDKVKDLVEDAVQQGARVLTGGDFAEGKGYFYPPTVLTDVPKSARLQKEEIFGPVAPLTAFETEDEAVAMANDTEFGLVSYLFTRDLGRALRVSERLETGMIGLNQGIVSNPAAPFGGVKQSGLGREGGTVGIDEYLEVKYVAVNLD</sequence>
<dbReference type="InterPro" id="IPR016161">
    <property type="entry name" value="Ald_DH/histidinol_DH"/>
</dbReference>
<evidence type="ECO:0000313" key="7">
    <source>
        <dbReference type="Proteomes" id="UP000549971"/>
    </source>
</evidence>
<dbReference type="AlphaFoldDB" id="A0A7W9JBA5"/>
<dbReference type="PANTHER" id="PTHR43353:SF5">
    <property type="entry name" value="SUCCINATE-SEMIALDEHYDE DEHYDROGENASE, MITOCHONDRIAL"/>
    <property type="match status" value="1"/>
</dbReference>